<dbReference type="InterPro" id="IPR006260">
    <property type="entry name" value="TonB/TolA_C"/>
</dbReference>
<name>A0ABX3MKB4_9RHOB</name>
<evidence type="ECO:0000313" key="7">
    <source>
        <dbReference type="EMBL" id="OOY11969.1"/>
    </source>
</evidence>
<evidence type="ECO:0000313" key="8">
    <source>
        <dbReference type="Proteomes" id="UP000242224"/>
    </source>
</evidence>
<protein>
    <recommendedName>
        <fullName evidence="6">TonB C-terminal domain-containing protein</fullName>
    </recommendedName>
</protein>
<dbReference type="PROSITE" id="PS52015">
    <property type="entry name" value="TONB_CTD"/>
    <property type="match status" value="1"/>
</dbReference>
<evidence type="ECO:0000256" key="3">
    <source>
        <dbReference type="ARBA" id="ARBA00022989"/>
    </source>
</evidence>
<dbReference type="InterPro" id="IPR037682">
    <property type="entry name" value="TonB_C"/>
</dbReference>
<dbReference type="Proteomes" id="UP000242224">
    <property type="component" value="Unassembled WGS sequence"/>
</dbReference>
<accession>A0ABX3MKB4</accession>
<reference evidence="7 8" key="1">
    <citation type="submission" date="2016-11" db="EMBL/GenBank/DDBJ databases">
        <title>A multilocus sequence analysis scheme for characterization of bacteria in the genus Thioclava.</title>
        <authorList>
            <person name="Liu Y."/>
            <person name="Shao Z."/>
        </authorList>
    </citation>
    <scope>NUCLEOTIDE SEQUENCE [LARGE SCALE GENOMIC DNA]</scope>
    <source>
        <strain evidence="7 8">11.10-0-13</strain>
    </source>
</reference>
<dbReference type="SUPFAM" id="SSF74653">
    <property type="entry name" value="TolA/TonB C-terminal domain"/>
    <property type="match status" value="1"/>
</dbReference>
<keyword evidence="2" id="KW-0812">Transmembrane</keyword>
<dbReference type="RefSeq" id="WP_096349014.1">
    <property type="nucleotide sequence ID" value="NZ_MPZS01000002.1"/>
</dbReference>
<comment type="subcellular location">
    <subcellularLocation>
        <location evidence="1">Membrane</location>
        <topology evidence="1">Single-pass membrane protein</topology>
    </subcellularLocation>
</comment>
<keyword evidence="4" id="KW-0472">Membrane</keyword>
<evidence type="ECO:0000256" key="4">
    <source>
        <dbReference type="ARBA" id="ARBA00023136"/>
    </source>
</evidence>
<dbReference type="Gene3D" id="3.30.1150.10">
    <property type="match status" value="1"/>
</dbReference>
<dbReference type="EMBL" id="MPZS01000002">
    <property type="protein sequence ID" value="OOY11969.1"/>
    <property type="molecule type" value="Genomic_DNA"/>
</dbReference>
<feature type="region of interest" description="Disordered" evidence="5">
    <location>
        <begin position="37"/>
        <end position="145"/>
    </location>
</feature>
<feature type="region of interest" description="Disordered" evidence="5">
    <location>
        <begin position="1"/>
        <end position="20"/>
    </location>
</feature>
<evidence type="ECO:0000256" key="5">
    <source>
        <dbReference type="SAM" id="MobiDB-lite"/>
    </source>
</evidence>
<gene>
    <name evidence="7" type="ORF">BMG00_12920</name>
</gene>
<keyword evidence="3" id="KW-1133">Transmembrane helix</keyword>
<sequence>MSLKPASAAVEGMIARSDDPLLGQPFQARLSQMSLPEPVVTPANTPPLELPPQAQLRELDLAPPPQLTARKTRPDTETAPEASAKTMFKPERQQVARKAGPASKPGRRKARHAGAPSVAQRAAGRGAPPVQAIGGPTGQRPCPRRRNRICARGMVTAHLMVTLSGQLAGVSVARLSGNAACDQAALRAVRRVVQFTAAPAGLTNARYSFVLSIRFAR</sequence>
<organism evidence="7 8">
    <name type="scientific">Thioclava marina</name>
    <dbReference type="NCBI Taxonomy" id="1915077"/>
    <lineage>
        <taxon>Bacteria</taxon>
        <taxon>Pseudomonadati</taxon>
        <taxon>Pseudomonadota</taxon>
        <taxon>Alphaproteobacteria</taxon>
        <taxon>Rhodobacterales</taxon>
        <taxon>Paracoccaceae</taxon>
        <taxon>Thioclava</taxon>
    </lineage>
</organism>
<evidence type="ECO:0000256" key="1">
    <source>
        <dbReference type="ARBA" id="ARBA00004167"/>
    </source>
</evidence>
<evidence type="ECO:0000256" key="2">
    <source>
        <dbReference type="ARBA" id="ARBA00022692"/>
    </source>
</evidence>
<keyword evidence="8" id="KW-1185">Reference proteome</keyword>
<evidence type="ECO:0000259" key="6">
    <source>
        <dbReference type="PROSITE" id="PS52015"/>
    </source>
</evidence>
<dbReference type="NCBIfam" id="TIGR01352">
    <property type="entry name" value="tonB_Cterm"/>
    <property type="match status" value="1"/>
</dbReference>
<proteinExistence type="predicted"/>
<dbReference type="Pfam" id="PF03544">
    <property type="entry name" value="TonB_C"/>
    <property type="match status" value="1"/>
</dbReference>
<comment type="caution">
    <text evidence="7">The sequence shown here is derived from an EMBL/GenBank/DDBJ whole genome shotgun (WGS) entry which is preliminary data.</text>
</comment>
<feature type="domain" description="TonB C-terminal" evidence="6">
    <location>
        <begin position="127"/>
        <end position="217"/>
    </location>
</feature>